<accession>A0A8S5U863</accession>
<evidence type="ECO:0000313" key="1">
    <source>
        <dbReference type="EMBL" id="DAF90643.1"/>
    </source>
</evidence>
<dbReference type="InterPro" id="IPR009279">
    <property type="entry name" value="Portal_Mu"/>
</dbReference>
<organism evidence="1">
    <name type="scientific">Siphoviridae sp. ctwIM10</name>
    <dbReference type="NCBI Taxonomy" id="2825728"/>
    <lineage>
        <taxon>Viruses</taxon>
        <taxon>Duplodnaviria</taxon>
        <taxon>Heunggongvirae</taxon>
        <taxon>Uroviricota</taxon>
        <taxon>Caudoviricetes</taxon>
    </lineage>
</organism>
<protein>
    <submittedName>
        <fullName evidence="1">Portal</fullName>
    </submittedName>
</protein>
<dbReference type="EMBL" id="BK016033">
    <property type="protein sequence ID" value="DAF90643.1"/>
    <property type="molecule type" value="Genomic_DNA"/>
</dbReference>
<proteinExistence type="predicted"/>
<dbReference type="Pfam" id="PF06074">
    <property type="entry name" value="Portal_Mu"/>
    <property type="match status" value="1"/>
</dbReference>
<sequence>MFGLIKSANRRAAIKTLTSATEDALESLFSNMEGTDSLLSRLGVDRQQALDAVVSDDEVASCLEDLHAAMLNKPWRIYGEDLGDEDKDRLWKTLKRHLPALAEIVLTARLGGYGVGRYVYHPEPDGFLTIKHISNKSGELAKYIPYRDGSLVYRGSGGEEACNTDVLYLFIAHRATSTNPAGEMAAARLYAPVALRKKGFIYAAQFITRYAQPYLIAKIQANSEDDHNSFMSRFYRFVSGGALSIDREDDVMMLQNSADGQAFRRLENLANARIQKTLLGKVKTSDLETASRASQETEENNRDERIGAYLALLSRAAQHFIDALVMVNNAYGKPINAPKGVWFEFEDEIKVDKTRAERDKMYMDTGQLILTETYYRDILGFEPEHFELRDPKASSENPAPAKFSLRLSDGLAHNAPDTVEQAIARPKMEVVLALLESCKDYAEFEAKLSELDLSKGDNLLIQRLVSDGLSAWADGAGDGRN</sequence>
<name>A0A8S5U863_9CAUD</name>
<reference evidence="1" key="1">
    <citation type="journal article" date="2021" name="Proc. Natl. Acad. Sci. U.S.A.">
        <title>A Catalog of Tens of Thousands of Viruses from Human Metagenomes Reveals Hidden Associations with Chronic Diseases.</title>
        <authorList>
            <person name="Tisza M.J."/>
            <person name="Buck C.B."/>
        </authorList>
    </citation>
    <scope>NUCLEOTIDE SEQUENCE</scope>
    <source>
        <strain evidence="1">CtwIM10</strain>
    </source>
</reference>